<comment type="caution">
    <text evidence="4">The sequence shown here is derived from an EMBL/GenBank/DDBJ whole genome shotgun (WGS) entry which is preliminary data.</text>
</comment>
<dbReference type="InterPro" id="IPR012337">
    <property type="entry name" value="RNaseH-like_sf"/>
</dbReference>
<organism evidence="4 5">
    <name type="scientific">Pneumocystis jirovecii (strain RU7)</name>
    <name type="common">Human pneumocystis pneumonia agent</name>
    <dbReference type="NCBI Taxonomy" id="1408657"/>
    <lineage>
        <taxon>Eukaryota</taxon>
        <taxon>Fungi</taxon>
        <taxon>Dikarya</taxon>
        <taxon>Ascomycota</taxon>
        <taxon>Taphrinomycotina</taxon>
        <taxon>Pneumocystomycetes</taxon>
        <taxon>Pneumocystaceae</taxon>
        <taxon>Pneumocystis</taxon>
    </lineage>
</organism>
<dbReference type="eggNOG" id="KOG4373">
    <property type="taxonomic scope" value="Eukaryota"/>
</dbReference>
<dbReference type="Pfam" id="PF01612">
    <property type="entry name" value="DNA_pol_A_exo1"/>
    <property type="match status" value="1"/>
</dbReference>
<dbReference type="GO" id="GO:0003676">
    <property type="term" value="F:nucleic acid binding"/>
    <property type="evidence" value="ECO:0007669"/>
    <property type="project" value="InterPro"/>
</dbReference>
<dbReference type="GeneID" id="28939043"/>
<dbReference type="Gene3D" id="3.30.420.10">
    <property type="entry name" value="Ribonuclease H-like superfamily/Ribonuclease H"/>
    <property type="match status" value="1"/>
</dbReference>
<dbReference type="VEuPathDB" id="FungiDB:T551_00522"/>
<name>A0A0W4ZVP8_PNEJ7</name>
<keyword evidence="1" id="KW-0540">Nuclease</keyword>
<feature type="domain" description="3'-5' exonuclease" evidence="3">
    <location>
        <begin position="88"/>
        <end position="263"/>
    </location>
</feature>
<dbReference type="PANTHER" id="PTHR13620:SF104">
    <property type="entry name" value="EXONUCLEASE 3'-5' DOMAIN-CONTAINING PROTEIN 2"/>
    <property type="match status" value="1"/>
</dbReference>
<evidence type="ECO:0000313" key="4">
    <source>
        <dbReference type="EMBL" id="KTW32432.1"/>
    </source>
</evidence>
<proteinExistence type="predicted"/>
<accession>A0A0W4ZVP8</accession>
<protein>
    <recommendedName>
        <fullName evidence="3">3'-5' exonuclease domain-containing protein</fullName>
    </recommendedName>
</protein>
<evidence type="ECO:0000256" key="2">
    <source>
        <dbReference type="ARBA" id="ARBA00022801"/>
    </source>
</evidence>
<dbReference type="AlphaFoldDB" id="A0A0W4ZVP8"/>
<dbReference type="PANTHER" id="PTHR13620">
    <property type="entry name" value="3-5 EXONUCLEASE"/>
    <property type="match status" value="1"/>
</dbReference>
<evidence type="ECO:0000259" key="3">
    <source>
        <dbReference type="SMART" id="SM00474"/>
    </source>
</evidence>
<evidence type="ECO:0000313" key="5">
    <source>
        <dbReference type="Proteomes" id="UP000053447"/>
    </source>
</evidence>
<dbReference type="InterPro" id="IPR051132">
    <property type="entry name" value="3-5_Exonuclease_domain"/>
</dbReference>
<dbReference type="InterPro" id="IPR036397">
    <property type="entry name" value="RNaseH_sf"/>
</dbReference>
<dbReference type="GO" id="GO:0005737">
    <property type="term" value="C:cytoplasm"/>
    <property type="evidence" value="ECO:0007669"/>
    <property type="project" value="TreeGrafter"/>
</dbReference>
<dbReference type="SUPFAM" id="SSF53098">
    <property type="entry name" value="Ribonuclease H-like"/>
    <property type="match status" value="1"/>
</dbReference>
<dbReference type="GO" id="GO:0006139">
    <property type="term" value="P:nucleobase-containing compound metabolic process"/>
    <property type="evidence" value="ECO:0007669"/>
    <property type="project" value="InterPro"/>
</dbReference>
<dbReference type="SMART" id="SM00474">
    <property type="entry name" value="35EXOc"/>
    <property type="match status" value="1"/>
</dbReference>
<gene>
    <name evidence="4" type="ORF">T551_00522</name>
</gene>
<dbReference type="EMBL" id="LFWA01000002">
    <property type="protein sequence ID" value="KTW32432.1"/>
    <property type="molecule type" value="Genomic_DNA"/>
</dbReference>
<dbReference type="CDD" id="cd06141">
    <property type="entry name" value="WRN_exo"/>
    <property type="match status" value="1"/>
</dbReference>
<dbReference type="RefSeq" id="XP_018231124.1">
    <property type="nucleotide sequence ID" value="XM_018372788.1"/>
</dbReference>
<keyword evidence="2" id="KW-0378">Hydrolase</keyword>
<dbReference type="Proteomes" id="UP000053447">
    <property type="component" value="Unassembled WGS sequence"/>
</dbReference>
<dbReference type="GO" id="GO:0005634">
    <property type="term" value="C:nucleus"/>
    <property type="evidence" value="ECO:0007669"/>
    <property type="project" value="TreeGrafter"/>
</dbReference>
<dbReference type="STRING" id="1408657.A0A0W4ZVP8"/>
<dbReference type="GO" id="GO:0008408">
    <property type="term" value="F:3'-5' exonuclease activity"/>
    <property type="evidence" value="ECO:0007669"/>
    <property type="project" value="InterPro"/>
</dbReference>
<dbReference type="OrthoDB" id="1920326at2759"/>
<sequence>MQKVYNAVYVCRGFPVVSWKSVFSRKLFIYLPFIKMSSQNPLSTCLTQEKMNTTFDNKDSKAAITSRKYRYWSYLDIKDSEGNPRAKVYYVFKLSEVKNAVSLLKGPYLGFDMEWKPYGSSKVAIIQLSDANSIVLFHLSLMGLEGTFPEALKHLLEDPSYIKCGVGVRNDGYKLFKDYGIIGSGFLELSQLAIAVDSNKWDSNTRLIGLTKLAEQYLGKPLFKGNVRFSNWDEELIFKQMHYAATDCFAGLMIFEKLNYLRETSTNPLRIPEPIDMHLDPSVIDDIQKKEENGILQSKVDKDYENFG</sequence>
<reference evidence="5" key="1">
    <citation type="journal article" date="2016" name="Nat. Commun.">
        <title>Genome analysis of three Pneumocystis species reveals adaptation mechanisms to life exclusively in mammalian hosts.</title>
        <authorList>
            <person name="Ma L."/>
            <person name="Chen Z."/>
            <person name="Huang D.W."/>
            <person name="Kutty G."/>
            <person name="Ishihara M."/>
            <person name="Wang H."/>
            <person name="Abouelleil A."/>
            <person name="Bishop L."/>
            <person name="Davey E."/>
            <person name="Deng R."/>
            <person name="Deng X."/>
            <person name="Fan L."/>
            <person name="Fantoni G."/>
            <person name="Fitzgerald M."/>
            <person name="Gogineni E."/>
            <person name="Goldberg J.M."/>
            <person name="Handley G."/>
            <person name="Hu X."/>
            <person name="Huber C."/>
            <person name="Jiao X."/>
            <person name="Jones K."/>
            <person name="Levin J.Z."/>
            <person name="Liu Y."/>
            <person name="Macdonald P."/>
            <person name="Melnikov A."/>
            <person name="Raley C."/>
            <person name="Sassi M."/>
            <person name="Sherman B.T."/>
            <person name="Song X."/>
            <person name="Sykes S."/>
            <person name="Tran B."/>
            <person name="Walsh L."/>
            <person name="Xia Y."/>
            <person name="Yang J."/>
            <person name="Young S."/>
            <person name="Zeng Q."/>
            <person name="Zheng X."/>
            <person name="Stephens R."/>
            <person name="Nusbaum C."/>
            <person name="Birren B.W."/>
            <person name="Azadi P."/>
            <person name="Lempicki R.A."/>
            <person name="Cuomo C.A."/>
            <person name="Kovacs J.A."/>
        </authorList>
    </citation>
    <scope>NUCLEOTIDE SEQUENCE [LARGE SCALE GENOMIC DNA]</scope>
    <source>
        <strain evidence="5">RU7</strain>
    </source>
</reference>
<evidence type="ECO:0000256" key="1">
    <source>
        <dbReference type="ARBA" id="ARBA00022722"/>
    </source>
</evidence>
<keyword evidence="5" id="KW-1185">Reference proteome</keyword>
<dbReference type="InterPro" id="IPR002562">
    <property type="entry name" value="3'-5'_exonuclease_dom"/>
</dbReference>